<proteinExistence type="predicted"/>
<gene>
    <name evidence="1" type="ORF">SPDO_05280</name>
</gene>
<sequence length="103" mass="11747">MLLYSPGDLVIFRKYFDAKSWGLWPGDLLGIAHGDGDGVLTCYRLDWRGRIFERESYLLFSEEVRPVPAPTLPMKRFPPPWGVSDNEEEDQGFIWTGCHVGTA</sequence>
<name>A0A245ZV67_9SPHN</name>
<keyword evidence="2" id="KW-1185">Reference proteome</keyword>
<evidence type="ECO:0000313" key="1">
    <source>
        <dbReference type="EMBL" id="OWK33647.1"/>
    </source>
</evidence>
<dbReference type="EMBL" id="NBBI01000001">
    <property type="protein sequence ID" value="OWK33647.1"/>
    <property type="molecule type" value="Genomic_DNA"/>
</dbReference>
<reference evidence="1 2" key="1">
    <citation type="submission" date="2017-03" db="EMBL/GenBank/DDBJ databases">
        <title>Genome sequence of Sphingomonas dokdonensis DSM 21029.</title>
        <authorList>
            <person name="Poehlein A."/>
            <person name="Wuebbeler J.H."/>
            <person name="Steinbuechel A."/>
            <person name="Daniel R."/>
        </authorList>
    </citation>
    <scope>NUCLEOTIDE SEQUENCE [LARGE SCALE GENOMIC DNA]</scope>
    <source>
        <strain evidence="1 2">DSM 21029</strain>
    </source>
</reference>
<evidence type="ECO:0000313" key="2">
    <source>
        <dbReference type="Proteomes" id="UP000197290"/>
    </source>
</evidence>
<organism evidence="1 2">
    <name type="scientific">Sphingomonas dokdonensis</name>
    <dbReference type="NCBI Taxonomy" id="344880"/>
    <lineage>
        <taxon>Bacteria</taxon>
        <taxon>Pseudomonadati</taxon>
        <taxon>Pseudomonadota</taxon>
        <taxon>Alphaproteobacteria</taxon>
        <taxon>Sphingomonadales</taxon>
        <taxon>Sphingomonadaceae</taxon>
        <taxon>Sphingomonas</taxon>
    </lineage>
</organism>
<comment type="caution">
    <text evidence="1">The sequence shown here is derived from an EMBL/GenBank/DDBJ whole genome shotgun (WGS) entry which is preliminary data.</text>
</comment>
<dbReference type="Proteomes" id="UP000197290">
    <property type="component" value="Unassembled WGS sequence"/>
</dbReference>
<protein>
    <submittedName>
        <fullName evidence="1">Uncharacterized protein</fullName>
    </submittedName>
</protein>
<accession>A0A245ZV67</accession>
<dbReference type="AlphaFoldDB" id="A0A245ZV67"/>